<keyword evidence="3" id="KW-1185">Reference proteome</keyword>
<dbReference type="RefSeq" id="WP_120759383.1">
    <property type="nucleotide sequence ID" value="NZ_RBAM01000024.1"/>
</dbReference>
<evidence type="ECO:0000313" key="3">
    <source>
        <dbReference type="Proteomes" id="UP000270343"/>
    </source>
</evidence>
<accession>A0A3B0AR81</accession>
<protein>
    <submittedName>
        <fullName evidence="2">Uncharacterized protein</fullName>
    </submittedName>
</protein>
<evidence type="ECO:0000313" key="2">
    <source>
        <dbReference type="EMBL" id="RKN61897.1"/>
    </source>
</evidence>
<dbReference type="EMBL" id="RBAM01000024">
    <property type="protein sequence ID" value="RKN61897.1"/>
    <property type="molecule type" value="Genomic_DNA"/>
</dbReference>
<sequence>MTRLTPLRALLGGARPAPRPHHRMDHPGDPTVIIYPSGYAAPHTATKVGFVGPLAPLGRRIGRPSTASGRLSQRIHEARRDDGRVQLAPGMLVVHDRRPWRVLTITEREPALWPADYQTAFEDHHATWMRCLVDGTAWGDEPQRATWYQRPYAIALAPDGREDDPEAELHLIAPASHAWQVLPEHYAICRACGDLAPCRHETAEHQADEETALARVRLTFPPDACMGCGEAIAGRQKSVTFPGPNLWRPDLRGPARFHARNDCASWVDVYRRDWQAAQQTAAQAQPTDAGDDR</sequence>
<dbReference type="Proteomes" id="UP000270343">
    <property type="component" value="Unassembled WGS sequence"/>
</dbReference>
<comment type="caution">
    <text evidence="2">The sequence shown here is derived from an EMBL/GenBank/DDBJ whole genome shotgun (WGS) entry which is preliminary data.</text>
</comment>
<dbReference type="AlphaFoldDB" id="A0A3B0AR81"/>
<reference evidence="2 3" key="1">
    <citation type="journal article" date="2015" name="Antonie Van Leeuwenhoek">
        <title>Streptomyces klenkii sp. nov., isolated from deep marine sediment.</title>
        <authorList>
            <person name="Veyisoglu A."/>
            <person name="Sahin N."/>
        </authorList>
    </citation>
    <scope>NUCLEOTIDE SEQUENCE [LARGE SCALE GENOMIC DNA]</scope>
    <source>
        <strain evidence="2 3">KCTC 29202</strain>
    </source>
</reference>
<feature type="region of interest" description="Disordered" evidence="1">
    <location>
        <begin position="1"/>
        <end position="28"/>
    </location>
</feature>
<dbReference type="OrthoDB" id="4778048at2"/>
<organism evidence="2 3">
    <name type="scientific">Streptomyces klenkii</name>
    <dbReference type="NCBI Taxonomy" id="1420899"/>
    <lineage>
        <taxon>Bacteria</taxon>
        <taxon>Bacillati</taxon>
        <taxon>Actinomycetota</taxon>
        <taxon>Actinomycetes</taxon>
        <taxon>Kitasatosporales</taxon>
        <taxon>Streptomycetaceae</taxon>
        <taxon>Streptomyces</taxon>
    </lineage>
</organism>
<evidence type="ECO:0000256" key="1">
    <source>
        <dbReference type="SAM" id="MobiDB-lite"/>
    </source>
</evidence>
<proteinExistence type="predicted"/>
<name>A0A3B0AR81_9ACTN</name>
<gene>
    <name evidence="2" type="ORF">D7231_32005</name>
</gene>